<dbReference type="PANTHER" id="PTHR13085:SF0">
    <property type="entry name" value="SIGNAL PEPTIDASE COMPLEX SUBUNIT 2"/>
    <property type="match status" value="1"/>
</dbReference>
<organism evidence="10 11">
    <name type="scientific">Aquatica leii</name>
    <dbReference type="NCBI Taxonomy" id="1421715"/>
    <lineage>
        <taxon>Eukaryota</taxon>
        <taxon>Metazoa</taxon>
        <taxon>Ecdysozoa</taxon>
        <taxon>Arthropoda</taxon>
        <taxon>Hexapoda</taxon>
        <taxon>Insecta</taxon>
        <taxon>Pterygota</taxon>
        <taxon>Neoptera</taxon>
        <taxon>Endopterygota</taxon>
        <taxon>Coleoptera</taxon>
        <taxon>Polyphaga</taxon>
        <taxon>Elateriformia</taxon>
        <taxon>Elateroidea</taxon>
        <taxon>Lampyridae</taxon>
        <taxon>Luciolinae</taxon>
        <taxon>Aquatica</taxon>
    </lineage>
</organism>
<accession>A0AAN7P9X3</accession>
<evidence type="ECO:0000256" key="6">
    <source>
        <dbReference type="ARBA" id="ARBA00022989"/>
    </source>
</evidence>
<protein>
    <recommendedName>
        <fullName evidence="3 9">Signal peptidase complex subunit 2</fullName>
    </recommendedName>
</protein>
<dbReference type="Proteomes" id="UP001353858">
    <property type="component" value="Unassembled WGS sequence"/>
</dbReference>
<evidence type="ECO:0000256" key="4">
    <source>
        <dbReference type="ARBA" id="ARBA00022692"/>
    </source>
</evidence>
<evidence type="ECO:0000256" key="3">
    <source>
        <dbReference type="ARBA" id="ARBA00017057"/>
    </source>
</evidence>
<evidence type="ECO:0000256" key="8">
    <source>
        <dbReference type="ARBA" id="ARBA00045608"/>
    </source>
</evidence>
<dbReference type="GO" id="GO:0005787">
    <property type="term" value="C:signal peptidase complex"/>
    <property type="evidence" value="ECO:0007669"/>
    <property type="project" value="UniProtKB-UniRule"/>
</dbReference>
<comment type="caution">
    <text evidence="10">The sequence shown here is derived from an EMBL/GenBank/DDBJ whole genome shotgun (WGS) entry which is preliminary data.</text>
</comment>
<keyword evidence="7 9" id="KW-0472">Membrane</keyword>
<dbReference type="GO" id="GO:0006465">
    <property type="term" value="P:signal peptide processing"/>
    <property type="evidence" value="ECO:0007669"/>
    <property type="project" value="UniProtKB-UniRule"/>
</dbReference>
<evidence type="ECO:0000313" key="11">
    <source>
        <dbReference type="Proteomes" id="UP001353858"/>
    </source>
</evidence>
<dbReference type="EMBL" id="JARPUR010000003">
    <property type="protein sequence ID" value="KAK4879593.1"/>
    <property type="molecule type" value="Genomic_DNA"/>
</dbReference>
<dbReference type="GO" id="GO:0008233">
    <property type="term" value="F:peptidase activity"/>
    <property type="evidence" value="ECO:0007669"/>
    <property type="project" value="UniProtKB-UniRule"/>
</dbReference>
<dbReference type="InterPro" id="IPR009582">
    <property type="entry name" value="Spc2/SPCS2"/>
</dbReference>
<feature type="transmembrane region" description="Helical" evidence="9">
    <location>
        <begin position="80"/>
        <end position="98"/>
    </location>
</feature>
<evidence type="ECO:0000256" key="5">
    <source>
        <dbReference type="ARBA" id="ARBA00022824"/>
    </source>
</evidence>
<keyword evidence="4 9" id="KW-0812">Transmembrane</keyword>
<evidence type="ECO:0000256" key="2">
    <source>
        <dbReference type="ARBA" id="ARBA00007324"/>
    </source>
</evidence>
<keyword evidence="11" id="KW-1185">Reference proteome</keyword>
<evidence type="ECO:0000256" key="9">
    <source>
        <dbReference type="RuleBase" id="RU368033"/>
    </source>
</evidence>
<keyword evidence="5 9" id="KW-0256">Endoplasmic reticulum</keyword>
<proteinExistence type="inferred from homology"/>
<evidence type="ECO:0000256" key="1">
    <source>
        <dbReference type="ARBA" id="ARBA00004477"/>
    </source>
</evidence>
<comment type="subcellular location">
    <subcellularLocation>
        <location evidence="1 9">Endoplasmic reticulum membrane</location>
        <topology evidence="1 9">Multi-pass membrane protein</topology>
    </subcellularLocation>
</comment>
<sequence length="233" mass="26504">MAPKDSKDENKPVKINKWDGSAVKNAIDDAIKEVLTKKYNYVENFALMDGRLTICGIAVGVAMFALLWDFLYPFPQSRPILIFCVSTYFVMMGILTLYTTYKEKGIFVVASQKDGTKKENIWEASSYLKKYDDKYKLVLSVFDVKTGAKREATLRKSVANFVDTNGSVVTEIVETEIGKWKVKSLNLITVAYQYLWVSTGHTTVIKTFQRRILVMKTKKINEHGSSIDFCEVN</sequence>
<evidence type="ECO:0000313" key="10">
    <source>
        <dbReference type="EMBL" id="KAK4879593.1"/>
    </source>
</evidence>
<dbReference type="AlphaFoldDB" id="A0AAN7P9X3"/>
<comment type="function">
    <text evidence="8 9">Component of the signal peptidase complex (SPC) which catalyzes the cleavage of N-terminal signal sequences from nascent proteins as they are translocated into the lumen of the endoplasmic reticulum. Enhances the enzymatic activity of SPC and facilitates the interactions between different components of the translocation site.</text>
</comment>
<comment type="similarity">
    <text evidence="2 9">Belongs to the SPCS2 family.</text>
</comment>
<gene>
    <name evidence="10" type="ORF">RN001_007739</name>
</gene>
<dbReference type="GO" id="GO:0045047">
    <property type="term" value="P:protein targeting to ER"/>
    <property type="evidence" value="ECO:0007669"/>
    <property type="project" value="TreeGrafter"/>
</dbReference>
<name>A0AAN7P9X3_9COLE</name>
<evidence type="ECO:0000256" key="7">
    <source>
        <dbReference type="ARBA" id="ARBA00023136"/>
    </source>
</evidence>
<dbReference type="Pfam" id="PF06703">
    <property type="entry name" value="SPC25"/>
    <property type="match status" value="1"/>
</dbReference>
<keyword evidence="6 9" id="KW-1133">Transmembrane helix</keyword>
<reference evidence="11" key="1">
    <citation type="submission" date="2023-01" db="EMBL/GenBank/DDBJ databases">
        <title>Key to firefly adult light organ development and bioluminescence: homeobox transcription factors regulate luciferase expression and transportation to peroxisome.</title>
        <authorList>
            <person name="Fu X."/>
        </authorList>
    </citation>
    <scope>NUCLEOTIDE SEQUENCE [LARGE SCALE GENOMIC DNA]</scope>
</reference>
<feature type="transmembrane region" description="Helical" evidence="9">
    <location>
        <begin position="52"/>
        <end position="74"/>
    </location>
</feature>
<dbReference type="PANTHER" id="PTHR13085">
    <property type="entry name" value="MICROSOMAL SIGNAL PEPTIDASE 25 KDA SUBUNIT"/>
    <property type="match status" value="1"/>
</dbReference>